<accession>A0A2N8ZDU8</accession>
<sequence>MVSGVMKWGGASIQVDNNEFLICLARILPARGSKELRLLSNAFVLMLCRPPTNYLG</sequence>
<dbReference type="EMBL" id="LT960611">
    <property type="protein sequence ID" value="SON50094.1"/>
    <property type="molecule type" value="Genomic_DNA"/>
</dbReference>
<evidence type="ECO:0000313" key="1">
    <source>
        <dbReference type="EMBL" id="SON50094.1"/>
    </source>
</evidence>
<dbReference type="Proteomes" id="UP000235828">
    <property type="component" value="Chromosome A"/>
</dbReference>
<evidence type="ECO:0000313" key="2">
    <source>
        <dbReference type="Proteomes" id="UP000235828"/>
    </source>
</evidence>
<keyword evidence="2" id="KW-1185">Reference proteome</keyword>
<reference evidence="1 2" key="1">
    <citation type="submission" date="2017-10" db="EMBL/GenBank/DDBJ databases">
        <authorList>
            <person name="Banno H."/>
            <person name="Chua N.-H."/>
        </authorList>
    </citation>
    <scope>NUCLEOTIDE SEQUENCE [LARGE SCALE GENOMIC DNA]</scope>
    <source>
        <strain evidence="1">Vibrio tapetis CECT4600</strain>
    </source>
</reference>
<dbReference type="KEGG" id="vta:A2115"/>
<gene>
    <name evidence="1" type="ORF">VTAP4600_A2115</name>
</gene>
<dbReference type="AlphaFoldDB" id="A0A2N8ZDU8"/>
<organism evidence="1 2">
    <name type="scientific">Vibrio tapetis subsp. tapetis</name>
    <dbReference type="NCBI Taxonomy" id="1671868"/>
    <lineage>
        <taxon>Bacteria</taxon>
        <taxon>Pseudomonadati</taxon>
        <taxon>Pseudomonadota</taxon>
        <taxon>Gammaproteobacteria</taxon>
        <taxon>Vibrionales</taxon>
        <taxon>Vibrionaceae</taxon>
        <taxon>Vibrio</taxon>
    </lineage>
</organism>
<proteinExistence type="predicted"/>
<name>A0A2N8ZDU8_9VIBR</name>
<protein>
    <submittedName>
        <fullName evidence="1">Uncharacterized protein</fullName>
    </submittedName>
</protein>